<evidence type="ECO:0000259" key="1">
    <source>
        <dbReference type="Pfam" id="PF12470"/>
    </source>
</evidence>
<sequence length="135" mass="14514">MSEGNVEGTVATSDSAELFVTRRLESLHLTINLESGALLPLASGRLKHGRHFTFKSVVDVSAVTLVAPSVAGAFVDAASPYAVRGPWLQLLVPDDFLMTLVEDLADLADPDEVALPAVFRWPNRKLSITIVAEET</sequence>
<dbReference type="EMBL" id="JACEEZ010018599">
    <property type="protein sequence ID" value="KAG0716764.1"/>
    <property type="molecule type" value="Genomic_DNA"/>
</dbReference>
<proteinExistence type="predicted"/>
<dbReference type="PANTHER" id="PTHR10928">
    <property type="entry name" value="SUPPRESSOR OF FUSED"/>
    <property type="match status" value="1"/>
</dbReference>
<dbReference type="InterPro" id="IPR007768">
    <property type="entry name" value="Suppressor_of_fused"/>
</dbReference>
<evidence type="ECO:0000313" key="3">
    <source>
        <dbReference type="Proteomes" id="UP000770661"/>
    </source>
</evidence>
<name>A0A8J5CNF0_CHIOP</name>
<organism evidence="2 3">
    <name type="scientific">Chionoecetes opilio</name>
    <name type="common">Atlantic snow crab</name>
    <name type="synonym">Cancer opilio</name>
    <dbReference type="NCBI Taxonomy" id="41210"/>
    <lineage>
        <taxon>Eukaryota</taxon>
        <taxon>Metazoa</taxon>
        <taxon>Ecdysozoa</taxon>
        <taxon>Arthropoda</taxon>
        <taxon>Crustacea</taxon>
        <taxon>Multicrustacea</taxon>
        <taxon>Malacostraca</taxon>
        <taxon>Eumalacostraca</taxon>
        <taxon>Eucarida</taxon>
        <taxon>Decapoda</taxon>
        <taxon>Pleocyemata</taxon>
        <taxon>Brachyura</taxon>
        <taxon>Eubrachyura</taxon>
        <taxon>Majoidea</taxon>
        <taxon>Majidae</taxon>
        <taxon>Chionoecetes</taxon>
    </lineage>
</organism>
<dbReference type="InterPro" id="IPR024314">
    <property type="entry name" value="SUFU_C"/>
</dbReference>
<dbReference type="AlphaFoldDB" id="A0A8J5CNF0"/>
<reference evidence="2" key="1">
    <citation type="submission" date="2020-07" db="EMBL/GenBank/DDBJ databases">
        <title>The High-quality genome of the commercially important snow crab, Chionoecetes opilio.</title>
        <authorList>
            <person name="Jeong J.-H."/>
            <person name="Ryu S."/>
        </authorList>
    </citation>
    <scope>NUCLEOTIDE SEQUENCE</scope>
    <source>
        <strain evidence="2">MADBK_172401_WGS</strain>
        <tissue evidence="2">Digestive gland</tissue>
    </source>
</reference>
<dbReference type="GO" id="GO:0005737">
    <property type="term" value="C:cytoplasm"/>
    <property type="evidence" value="ECO:0007669"/>
    <property type="project" value="TreeGrafter"/>
</dbReference>
<comment type="caution">
    <text evidence="2">The sequence shown here is derived from an EMBL/GenBank/DDBJ whole genome shotgun (WGS) entry which is preliminary data.</text>
</comment>
<dbReference type="Pfam" id="PF12470">
    <property type="entry name" value="SUFU_C"/>
    <property type="match status" value="1"/>
</dbReference>
<dbReference type="OrthoDB" id="10038834at2759"/>
<dbReference type="Proteomes" id="UP000770661">
    <property type="component" value="Unassembled WGS sequence"/>
</dbReference>
<feature type="domain" description="Suppressor of fused C-terminal" evidence="1">
    <location>
        <begin position="21"/>
        <end position="130"/>
    </location>
</feature>
<gene>
    <name evidence="2" type="primary">Sufu</name>
    <name evidence="2" type="ORF">GWK47_008927</name>
</gene>
<dbReference type="PANTHER" id="PTHR10928:SF2">
    <property type="entry name" value="SUPPRESSOR OF FUSED HOMOLOG"/>
    <property type="match status" value="1"/>
</dbReference>
<protein>
    <submittedName>
        <fullName evidence="2">Suppressor of fused</fullName>
    </submittedName>
</protein>
<dbReference type="InterPro" id="IPR038489">
    <property type="entry name" value="SUFU_C_sf"/>
</dbReference>
<accession>A0A8J5CNF0</accession>
<evidence type="ECO:0000313" key="2">
    <source>
        <dbReference type="EMBL" id="KAG0716764.1"/>
    </source>
</evidence>
<dbReference type="GO" id="GO:0005634">
    <property type="term" value="C:nucleus"/>
    <property type="evidence" value="ECO:0007669"/>
    <property type="project" value="TreeGrafter"/>
</dbReference>
<keyword evidence="3" id="KW-1185">Reference proteome</keyword>
<dbReference type="Gene3D" id="3.30.1360.230">
    <property type="entry name" value="Sufu, C-terminal domain"/>
    <property type="match status" value="1"/>
</dbReference>